<keyword evidence="3" id="KW-1185">Reference proteome</keyword>
<name>R0L4D4_ANAPL</name>
<evidence type="ECO:0000313" key="2">
    <source>
        <dbReference type="EMBL" id="EOB00439.1"/>
    </source>
</evidence>
<proteinExistence type="predicted"/>
<feature type="compositionally biased region" description="Polar residues" evidence="1">
    <location>
        <begin position="707"/>
        <end position="718"/>
    </location>
</feature>
<organism evidence="2 3">
    <name type="scientific">Anas platyrhynchos</name>
    <name type="common">Mallard</name>
    <name type="synonym">Anas boschas</name>
    <dbReference type="NCBI Taxonomy" id="8839"/>
    <lineage>
        <taxon>Eukaryota</taxon>
        <taxon>Metazoa</taxon>
        <taxon>Chordata</taxon>
        <taxon>Craniata</taxon>
        <taxon>Vertebrata</taxon>
        <taxon>Euteleostomi</taxon>
        <taxon>Archelosauria</taxon>
        <taxon>Archosauria</taxon>
        <taxon>Dinosauria</taxon>
        <taxon>Saurischia</taxon>
        <taxon>Theropoda</taxon>
        <taxon>Coelurosauria</taxon>
        <taxon>Aves</taxon>
        <taxon>Neognathae</taxon>
        <taxon>Galloanserae</taxon>
        <taxon>Anseriformes</taxon>
        <taxon>Anatidae</taxon>
        <taxon>Anatinae</taxon>
        <taxon>Anas</taxon>
    </lineage>
</organism>
<sequence length="1197" mass="128538">MELPVDDFSPGCKGEPDGASKALVSCCGLQCQYTKPGLALRVGAVLLVAMHSGATVPRAALCPAGSPSPCCSHMWQNKDSFVGGWGWAEVIMVVGITQRNAPDLSSSEDRHVKRTRLLTGAGYGNVLQGCACSWQEQRAKVQLGQTHPKRVLLWEGRAVVWRYLWWVAVLGKSLWGWGRTAVSLCQLLAVASRALCCAWVLLAPAHCGWGACGCCRLLAFFWGDCKEQGNASKTYMQPGSKSSSLVLAAVDFSSLQLSRILEFWHLNHVIHQLLELSGVLGTRHQDVAGCVHCRAAVTPRVLAGELRQCWRRALAPRPAGVQGTGRAGREEEGEMWDGGLVSWRGKNGAGVSREGQCERVEGAAAQEGGECVRGVDLCGVTLRGAPGQPAQGKAGSVENGGRAEEQQQNVGLLIGESLQFNFLFHSKQAHWGQQRDHKCVWGSISSCAGIMQTPHAACQDGVAASSCILPPPYFTFSCRWLSLAPSLGAVRDKTRAGALETRPGQAQKKATCPAHQPLAWLKGTELQAHAEASHVAPEYTLLAYIPPHPAPLQPVQGTALKRESCPGGAGGMQLCRKGIYSSQLTHLGPPNVGHKERAGGFYIAPLPPSTDSSRAAFSFWAGAPESQDKSPARALLQRAPYGGWRGTIRLEGYSSKPLTAAGTVKIPAGRCGHVDFGVPGRHAAWTLEVELKNIRKGLNGGVCAHPTGSSARDSQSGASPKRGNTERKRERAVVFSFSPPLSVGLPSEPVRVKAKTHEEALACCQDFPLYLRAGAVPGLAQRSVRHGAGHQAWARGCEEQWGTSCRGAAVPGEALPGPQLPSVSIKAEILAELVYTDVTQRRKAAAQRFGPVSEKLVHRFWRPQRGESQQGAAVRGHQHAARGEMPSVPQLGVRTAVGARHIFGALGVGKHGAATPPSEGKAFFFPPPFALLSKQPDGLTTKLRFCPEAPVRLRAEEKCQCGVRGLSQRLLVHQTPPPDPTQLRQPRQDARCPQSPAGARPKRAAMLQTFHVADSDFNPEAPVVTAMNKGGGRGSAGRPKLGPDLQSCVHVSWCKGSCGGRIQFKLRAQRWHRDSRLQTLLTRAHFSVKRWVLPSCQGILEQKYRSTETGNGYYAVFALLPITKTHPALRKTALGNLRSWPELAPIPAAVGVAASLLSCPDPPVFIPLLLSQTQSPLCHRCRTHTPVTRGVVRAVVH</sequence>
<feature type="region of interest" description="Disordered" evidence="1">
    <location>
        <begin position="970"/>
        <end position="1000"/>
    </location>
</feature>
<reference evidence="3" key="1">
    <citation type="journal article" date="2013" name="Nat. Genet.">
        <title>The duck genome and transcriptome provide insight into an avian influenza virus reservoir species.</title>
        <authorList>
            <person name="Huang Y."/>
            <person name="Li Y."/>
            <person name="Burt D.W."/>
            <person name="Chen H."/>
            <person name="Zhang Y."/>
            <person name="Qian W."/>
            <person name="Kim H."/>
            <person name="Gan S."/>
            <person name="Zhao Y."/>
            <person name="Li J."/>
            <person name="Yi K."/>
            <person name="Feng H."/>
            <person name="Zhu P."/>
            <person name="Li B."/>
            <person name="Liu Q."/>
            <person name="Fairley S."/>
            <person name="Magor K.E."/>
            <person name="Du Z."/>
            <person name="Hu X."/>
            <person name="Goodman L."/>
            <person name="Tafer H."/>
            <person name="Vignal A."/>
            <person name="Lee T."/>
            <person name="Kim K.W."/>
            <person name="Sheng Z."/>
            <person name="An Y."/>
            <person name="Searle S."/>
            <person name="Herrero J."/>
            <person name="Groenen M.A."/>
            <person name="Crooijmans R.P."/>
            <person name="Faraut T."/>
            <person name="Cai Q."/>
            <person name="Webster R.G."/>
            <person name="Aldridge J.R."/>
            <person name="Warren W.C."/>
            <person name="Bartschat S."/>
            <person name="Kehr S."/>
            <person name="Marz M."/>
            <person name="Stadler P.F."/>
            <person name="Smith J."/>
            <person name="Kraus R.H."/>
            <person name="Zhao Y."/>
            <person name="Ren L."/>
            <person name="Fei J."/>
            <person name="Morisson M."/>
            <person name="Kaiser P."/>
            <person name="Griffin D.K."/>
            <person name="Rao M."/>
            <person name="Pitel F."/>
            <person name="Wang J."/>
            <person name="Li N."/>
        </authorList>
    </citation>
    <scope>NUCLEOTIDE SEQUENCE [LARGE SCALE GENOMIC DNA]</scope>
</reference>
<feature type="region of interest" description="Disordered" evidence="1">
    <location>
        <begin position="702"/>
        <end position="730"/>
    </location>
</feature>
<dbReference type="EMBL" id="KB743197">
    <property type="protein sequence ID" value="EOB00439.1"/>
    <property type="molecule type" value="Genomic_DNA"/>
</dbReference>
<dbReference type="Proteomes" id="UP000296049">
    <property type="component" value="Unassembled WGS sequence"/>
</dbReference>
<evidence type="ECO:0000256" key="1">
    <source>
        <dbReference type="SAM" id="MobiDB-lite"/>
    </source>
</evidence>
<accession>R0L4D4</accession>
<gene>
    <name evidence="2" type="ORF">Anapl_00727</name>
</gene>
<protein>
    <submittedName>
        <fullName evidence="2">Uncharacterized protein</fullName>
    </submittedName>
</protein>
<evidence type="ECO:0000313" key="3">
    <source>
        <dbReference type="Proteomes" id="UP000296049"/>
    </source>
</evidence>
<feature type="region of interest" description="Disordered" evidence="1">
    <location>
        <begin position="865"/>
        <end position="889"/>
    </location>
</feature>
<dbReference type="AlphaFoldDB" id="R0L4D4"/>